<accession>A0A2T4IJM6</accession>
<sequence length="238" mass="25372">MRSRPHRRSFSPGAATSNPAPARRASSSPRPTEHRNPTMPTLRTSTLIALLAAALGGCAGLGNPPPNLAVYDLGLPAVGSLDASLRPAAIEVRTPSWLATPAMQYRLAYDDPQRRHLFAESRWAAQPAEMLRLALERSLRGAAADEGGCRLRVEIDEMVQVFDNGADSRVLLAARASLMPPRSERALAAHALVLETPADGADARAGVAAWRELVVHLSEELAAWLQLSAANGAACRNP</sequence>
<evidence type="ECO:0000256" key="1">
    <source>
        <dbReference type="SAM" id="MobiDB-lite"/>
    </source>
</evidence>
<keyword evidence="4" id="KW-1185">Reference proteome</keyword>
<feature type="domain" description="ABC-type transport auxiliary lipoprotein component" evidence="2">
    <location>
        <begin position="89"/>
        <end position="222"/>
    </location>
</feature>
<dbReference type="OrthoDB" id="5568302at2"/>
<dbReference type="AlphaFoldDB" id="A0A2T4IJM6"/>
<dbReference type="Proteomes" id="UP000241193">
    <property type="component" value="Unassembled WGS sequence"/>
</dbReference>
<dbReference type="SUPFAM" id="SSF159594">
    <property type="entry name" value="XCC0632-like"/>
    <property type="match status" value="1"/>
</dbReference>
<dbReference type="InterPro" id="IPR005586">
    <property type="entry name" value="ABC_trans_aux"/>
</dbReference>
<organism evidence="3 4">
    <name type="scientific">Pseudothauera lacus</name>
    <dbReference type="NCBI Taxonomy" id="2136175"/>
    <lineage>
        <taxon>Bacteria</taxon>
        <taxon>Pseudomonadati</taxon>
        <taxon>Pseudomonadota</taxon>
        <taxon>Betaproteobacteria</taxon>
        <taxon>Rhodocyclales</taxon>
        <taxon>Zoogloeaceae</taxon>
        <taxon>Pseudothauera</taxon>
    </lineage>
</organism>
<comment type="caution">
    <text evidence="3">The sequence shown here is derived from an EMBL/GenBank/DDBJ whole genome shotgun (WGS) entry which is preliminary data.</text>
</comment>
<dbReference type="EMBL" id="PZKC01000001">
    <property type="protein sequence ID" value="PTD97979.1"/>
    <property type="molecule type" value="Genomic_DNA"/>
</dbReference>
<evidence type="ECO:0000313" key="4">
    <source>
        <dbReference type="Proteomes" id="UP000241193"/>
    </source>
</evidence>
<feature type="compositionally biased region" description="Low complexity" evidence="1">
    <location>
        <begin position="19"/>
        <end position="30"/>
    </location>
</feature>
<feature type="region of interest" description="Disordered" evidence="1">
    <location>
        <begin position="1"/>
        <end position="39"/>
    </location>
</feature>
<protein>
    <recommendedName>
        <fullName evidence="2">ABC-type transport auxiliary lipoprotein component domain-containing protein</fullName>
    </recommendedName>
</protein>
<name>A0A2T4IJM6_9RHOO</name>
<gene>
    <name evidence="3" type="ORF">C8261_00740</name>
</gene>
<evidence type="ECO:0000313" key="3">
    <source>
        <dbReference type="EMBL" id="PTD97979.1"/>
    </source>
</evidence>
<evidence type="ECO:0000259" key="2">
    <source>
        <dbReference type="Pfam" id="PF03886"/>
    </source>
</evidence>
<reference evidence="3 4" key="2">
    <citation type="submission" date="2018-04" db="EMBL/GenBank/DDBJ databases">
        <title>Thauera lacus sp. nov., isolated from an saline lake in Inner Mongolia, China.</title>
        <authorList>
            <person name="Liang Q.-Y."/>
        </authorList>
    </citation>
    <scope>NUCLEOTIDE SEQUENCE [LARGE SCALE GENOMIC DNA]</scope>
    <source>
        <strain evidence="3 4">D20</strain>
    </source>
</reference>
<dbReference type="Gene3D" id="3.40.50.10610">
    <property type="entry name" value="ABC-type transport auxiliary lipoprotein component"/>
    <property type="match status" value="1"/>
</dbReference>
<dbReference type="Pfam" id="PF03886">
    <property type="entry name" value="ABC_trans_aux"/>
    <property type="match status" value="1"/>
</dbReference>
<proteinExistence type="predicted"/>
<reference evidence="3 4" key="1">
    <citation type="submission" date="2018-03" db="EMBL/GenBank/DDBJ databases">
        <authorList>
            <person name="Keele B.F."/>
        </authorList>
    </citation>
    <scope>NUCLEOTIDE SEQUENCE [LARGE SCALE GENOMIC DNA]</scope>
    <source>
        <strain evidence="3 4">D20</strain>
    </source>
</reference>